<keyword evidence="2" id="KW-1185">Reference proteome</keyword>
<dbReference type="RefSeq" id="WP_172193418.1">
    <property type="nucleotide sequence ID" value="NZ_CAWPPK010000189.1"/>
</dbReference>
<gene>
    <name evidence="1" type="ORF">E5S67_06379</name>
</gene>
<protein>
    <submittedName>
        <fullName evidence="1">Uncharacterized protein</fullName>
    </submittedName>
</protein>
<evidence type="ECO:0000313" key="1">
    <source>
        <dbReference type="EMBL" id="NQE38594.1"/>
    </source>
</evidence>
<comment type="caution">
    <text evidence="1">The sequence shown here is derived from an EMBL/GenBank/DDBJ whole genome shotgun (WGS) entry which is preliminary data.</text>
</comment>
<dbReference type="EMBL" id="SRRZ01000269">
    <property type="protein sequence ID" value="NQE38594.1"/>
    <property type="molecule type" value="Genomic_DNA"/>
</dbReference>
<evidence type="ECO:0000313" key="2">
    <source>
        <dbReference type="Proteomes" id="UP000702425"/>
    </source>
</evidence>
<reference evidence="1 2" key="1">
    <citation type="journal article" date="2020" name="Sci. Rep.">
        <title>A novel cyanobacterial geosmin producer, revising GeoA distribution and dispersion patterns in Bacteria.</title>
        <authorList>
            <person name="Churro C."/>
            <person name="Semedo-Aguiar A.P."/>
            <person name="Silva A.D."/>
            <person name="Pereira-Leal J.B."/>
            <person name="Leite R.B."/>
        </authorList>
    </citation>
    <scope>NUCLEOTIDE SEQUENCE [LARGE SCALE GENOMIC DNA]</scope>
    <source>
        <strain evidence="1 2">IPMA8</strain>
    </source>
</reference>
<organism evidence="1 2">
    <name type="scientific">Microcoleus asticus IPMA8</name>
    <dbReference type="NCBI Taxonomy" id="2563858"/>
    <lineage>
        <taxon>Bacteria</taxon>
        <taxon>Bacillati</taxon>
        <taxon>Cyanobacteriota</taxon>
        <taxon>Cyanophyceae</taxon>
        <taxon>Oscillatoriophycideae</taxon>
        <taxon>Oscillatoriales</taxon>
        <taxon>Microcoleaceae</taxon>
        <taxon>Microcoleus</taxon>
        <taxon>Microcoleus asticus</taxon>
    </lineage>
</organism>
<proteinExistence type="predicted"/>
<name>A0ABX2D7E5_9CYAN</name>
<sequence>MAEQITVAELQAALPTGIVLDTDYAATAPGLLPITNILDAYAAAQTTFNTANTVPGGDITSLLVGVGPEQVVFYPPNQTTTTVTVTPRTYSITVFQRSAVTDVYPTFG</sequence>
<dbReference type="Proteomes" id="UP000702425">
    <property type="component" value="Unassembled WGS sequence"/>
</dbReference>
<accession>A0ABX2D7E5</accession>